<dbReference type="RefSeq" id="XP_010279365.1">
    <property type="nucleotide sequence ID" value="XM_010281063.2"/>
</dbReference>
<dbReference type="STRING" id="4432.A0A1U8BPE1"/>
<evidence type="ECO:0000256" key="4">
    <source>
        <dbReference type="SAM" id="MobiDB-lite"/>
    </source>
</evidence>
<dbReference type="PANTHER" id="PTHR32054">
    <property type="entry name" value="HEAVY CHAIN, PUTATIVE, EXPRESSED-RELATED-RELATED"/>
    <property type="match status" value="1"/>
</dbReference>
<evidence type="ECO:0000313" key="5">
    <source>
        <dbReference type="Proteomes" id="UP000189703"/>
    </source>
</evidence>
<evidence type="ECO:0000256" key="3">
    <source>
        <dbReference type="SAM" id="Coils"/>
    </source>
</evidence>
<dbReference type="InterPro" id="IPR008545">
    <property type="entry name" value="Web"/>
</dbReference>
<feature type="coiled-coil region" evidence="3">
    <location>
        <begin position="314"/>
        <end position="471"/>
    </location>
</feature>
<sequence length="655" mass="74342">MGSENWLNNNIRGGMNRAEIDDIKRIGSVKAAVSLYGERFLERKPGLQKTQVSFSEKLPSSAKELHLAKRDIGRLNESRKVAESEKAQAESELFNARKTVKDLTLQIEQSNSEAKAQKQEIEKLKKKERGENGLPLDVGEVDKHQYMEMMRELEFVKHELSRLKLDMASVKQAKLRAEKETEASVSRMRSYSCSVEALRKEIEDANEEQVLVELARIEAIKELEAIEAQRVAEATQFSDTIEKTRNRIKDFTKELDWEKKLETQLAITNADVDVLQNELKLVRAMESRVKQNENPGDTEVSEGREEQSETSMLLQSVTEEQEAAKKELMSIREEGYRFMSSMDAIRDEIKRVSKESAQLKSLEDKADLTVQSLNSKLLKAKSKMEAASAAEEKAKAIVSNLSITLQQLKTETDAAKKERELIREETACVQAAIQKTESQIDLAENRLEAAMQELEAVKASEATALESLKKLSEKTMRARAMASKRKSSITISKFEYEYLIGRAEEAKEVADKKVAAAEAWVEALKASEKEILIETEIAHNELKELQAKQETSRKDKSMEVERAAGTEHYDARQQSEINKDLQVEKALRRKSLKENGSSTPRRAKPRKPSSPGAWHVARSASITRRKRKAMRNMAKLFRRKRTDKDHLSACSNVLE</sequence>
<keyword evidence="5" id="KW-1185">Reference proteome</keyword>
<dbReference type="Pfam" id="PF05701">
    <property type="entry name" value="WEMBL"/>
    <property type="match status" value="1"/>
</dbReference>
<dbReference type="OMA" id="KRCVIAE"/>
<dbReference type="GO" id="GO:0009903">
    <property type="term" value="P:chloroplast avoidance movement"/>
    <property type="evidence" value="ECO:0000318"/>
    <property type="project" value="GO_Central"/>
</dbReference>
<reference evidence="6" key="1">
    <citation type="submission" date="2025-08" db="UniProtKB">
        <authorList>
            <consortium name="RefSeq"/>
        </authorList>
    </citation>
    <scope>IDENTIFICATION</scope>
</reference>
<organism evidence="5 6">
    <name type="scientific">Nelumbo nucifera</name>
    <name type="common">Sacred lotus</name>
    <dbReference type="NCBI Taxonomy" id="4432"/>
    <lineage>
        <taxon>Eukaryota</taxon>
        <taxon>Viridiplantae</taxon>
        <taxon>Streptophyta</taxon>
        <taxon>Embryophyta</taxon>
        <taxon>Tracheophyta</taxon>
        <taxon>Spermatophyta</taxon>
        <taxon>Magnoliopsida</taxon>
        <taxon>Proteales</taxon>
        <taxon>Nelumbonaceae</taxon>
        <taxon>Nelumbo</taxon>
    </lineage>
</organism>
<dbReference type="OrthoDB" id="685331at2759"/>
<evidence type="ECO:0000256" key="1">
    <source>
        <dbReference type="ARBA" id="ARBA00005485"/>
    </source>
</evidence>
<dbReference type="eggNOG" id="ENOG502QR0X">
    <property type="taxonomic scope" value="Eukaryota"/>
</dbReference>
<comment type="similarity">
    <text evidence="1">Belongs to the WEB family.</text>
</comment>
<feature type="region of interest" description="Disordered" evidence="4">
    <location>
        <begin position="636"/>
        <end position="655"/>
    </location>
</feature>
<dbReference type="GO" id="GO:0009904">
    <property type="term" value="P:chloroplast accumulation movement"/>
    <property type="evidence" value="ECO:0000318"/>
    <property type="project" value="GO_Central"/>
</dbReference>
<dbReference type="GO" id="GO:0005829">
    <property type="term" value="C:cytosol"/>
    <property type="evidence" value="ECO:0000318"/>
    <property type="project" value="GO_Central"/>
</dbReference>
<feature type="region of interest" description="Disordered" evidence="4">
    <location>
        <begin position="588"/>
        <end position="630"/>
    </location>
</feature>
<dbReference type="Proteomes" id="UP000189703">
    <property type="component" value="Unplaced"/>
</dbReference>
<dbReference type="PANTHER" id="PTHR32054:SF2">
    <property type="entry name" value="PROTEIN PLASTID MOVEMENT IMPAIRED 2"/>
    <property type="match status" value="1"/>
</dbReference>
<dbReference type="AlphaFoldDB" id="A0A1U8BPE1"/>
<proteinExistence type="inferred from homology"/>
<dbReference type="FunCoup" id="A0A1U8BPE1">
    <property type="interactions" value="675"/>
</dbReference>
<name>A0A1U8BPE1_NELNU</name>
<feature type="region of interest" description="Disordered" evidence="4">
    <location>
        <begin position="287"/>
        <end position="313"/>
    </location>
</feature>
<keyword evidence="2 3" id="KW-0175">Coiled coil</keyword>
<feature type="coiled-coil region" evidence="3">
    <location>
        <begin position="72"/>
        <end position="215"/>
    </location>
</feature>
<evidence type="ECO:0000256" key="2">
    <source>
        <dbReference type="ARBA" id="ARBA00023054"/>
    </source>
</evidence>
<accession>A0A1U8BPE1</accession>
<gene>
    <name evidence="6" type="primary">LOC104613298</name>
</gene>
<evidence type="ECO:0000313" key="6">
    <source>
        <dbReference type="RefSeq" id="XP_010279365.1"/>
    </source>
</evidence>
<dbReference type="KEGG" id="nnu:104613298"/>
<dbReference type="GeneID" id="104613298"/>
<protein>
    <submittedName>
        <fullName evidence="6">Protein PLASTID MOVEMENT IMPAIRED 2 isoform X1</fullName>
    </submittedName>
</protein>